<comment type="caution">
    <text evidence="3">The sequence shown here is derived from an EMBL/GenBank/DDBJ whole genome shotgun (WGS) entry which is preliminary data.</text>
</comment>
<dbReference type="PANTHER" id="PTHR46825">
    <property type="entry name" value="D-ALANYL-D-ALANINE-CARBOXYPEPTIDASE/ENDOPEPTIDASE AMPH"/>
    <property type="match status" value="1"/>
</dbReference>
<dbReference type="InterPro" id="IPR012338">
    <property type="entry name" value="Beta-lactam/transpept-like"/>
</dbReference>
<dbReference type="InterPro" id="IPR050491">
    <property type="entry name" value="AmpC-like"/>
</dbReference>
<feature type="signal peptide" evidence="1">
    <location>
        <begin position="1"/>
        <end position="25"/>
    </location>
</feature>
<feature type="domain" description="Beta-lactamase-related" evidence="2">
    <location>
        <begin position="44"/>
        <end position="332"/>
    </location>
</feature>
<gene>
    <name evidence="3" type="ORF">ACFFQA_03330</name>
</gene>
<dbReference type="Pfam" id="PF00144">
    <property type="entry name" value="Beta-lactamase"/>
    <property type="match status" value="1"/>
</dbReference>
<dbReference type="RefSeq" id="WP_377850059.1">
    <property type="nucleotide sequence ID" value="NZ_JBHLZU010000002.1"/>
</dbReference>
<dbReference type="InterPro" id="IPR001466">
    <property type="entry name" value="Beta-lactam-related"/>
</dbReference>
<keyword evidence="3" id="KW-0378">Hydrolase</keyword>
<proteinExistence type="predicted"/>
<accession>A0ABV5ZS99</accession>
<organism evidence="3 4">
    <name type="scientific">Allokutzneria oryzae</name>
    <dbReference type="NCBI Taxonomy" id="1378989"/>
    <lineage>
        <taxon>Bacteria</taxon>
        <taxon>Bacillati</taxon>
        <taxon>Actinomycetota</taxon>
        <taxon>Actinomycetes</taxon>
        <taxon>Pseudonocardiales</taxon>
        <taxon>Pseudonocardiaceae</taxon>
        <taxon>Allokutzneria</taxon>
    </lineage>
</organism>
<evidence type="ECO:0000313" key="4">
    <source>
        <dbReference type="Proteomes" id="UP001589693"/>
    </source>
</evidence>
<evidence type="ECO:0000313" key="3">
    <source>
        <dbReference type="EMBL" id="MFB9902959.1"/>
    </source>
</evidence>
<name>A0ABV5ZS99_9PSEU</name>
<evidence type="ECO:0000256" key="1">
    <source>
        <dbReference type="SAM" id="SignalP"/>
    </source>
</evidence>
<evidence type="ECO:0000259" key="2">
    <source>
        <dbReference type="Pfam" id="PF00144"/>
    </source>
</evidence>
<keyword evidence="1" id="KW-0732">Signal</keyword>
<feature type="chain" id="PRO_5047066367" evidence="1">
    <location>
        <begin position="26"/>
        <end position="377"/>
    </location>
</feature>
<sequence>MTKKIGLLALALAALVALASLTASAGATTLPGGALKAGLDRMVATRAATAALARLDDGPAHWSGAAGVRELSSPARPRADGHFRIGSVTKTFVATVLLQLADEGRLGLDDPIARHLPGTVPNGERITVRQLLNHTSGLYDYMHDPGYSTNRWRGDARFRSYRPQELLAVAFSHPPVFPHPGSAWKYSNTNYIVAGLLIERLTGRDYGTEIRDRILRPLGLAHTTVPGDHPGVAEPHAHGYTWIDGGPVDATAMNPSLDWAAGEMVSTSADLNRFLAALLAGRLTSAAGLAAMKQTVPTGTDFQYGLGLQRFDLPCGARVFGHGGELIGFLTYATGSAGGRQLTLSYNPHSRPAPAETVIGLFNSAYCQADPTRHEKR</sequence>
<dbReference type="PANTHER" id="PTHR46825:SF7">
    <property type="entry name" value="D-ALANYL-D-ALANINE CARBOXYPEPTIDASE"/>
    <property type="match status" value="1"/>
</dbReference>
<dbReference type="Gene3D" id="3.40.710.10">
    <property type="entry name" value="DD-peptidase/beta-lactamase superfamily"/>
    <property type="match status" value="1"/>
</dbReference>
<dbReference type="Proteomes" id="UP001589693">
    <property type="component" value="Unassembled WGS sequence"/>
</dbReference>
<reference evidence="3 4" key="1">
    <citation type="submission" date="2024-09" db="EMBL/GenBank/DDBJ databases">
        <authorList>
            <person name="Sun Q."/>
            <person name="Mori K."/>
        </authorList>
    </citation>
    <scope>NUCLEOTIDE SEQUENCE [LARGE SCALE GENOMIC DNA]</scope>
    <source>
        <strain evidence="3 4">TBRC 7907</strain>
    </source>
</reference>
<dbReference type="EMBL" id="JBHLZU010000002">
    <property type="protein sequence ID" value="MFB9902959.1"/>
    <property type="molecule type" value="Genomic_DNA"/>
</dbReference>
<keyword evidence="4" id="KW-1185">Reference proteome</keyword>
<protein>
    <submittedName>
        <fullName evidence="3">Serine hydrolase domain-containing protein</fullName>
        <ecNumber evidence="3">3.-.-.-</ecNumber>
    </submittedName>
</protein>
<dbReference type="SUPFAM" id="SSF56601">
    <property type="entry name" value="beta-lactamase/transpeptidase-like"/>
    <property type="match status" value="1"/>
</dbReference>
<dbReference type="GO" id="GO:0016787">
    <property type="term" value="F:hydrolase activity"/>
    <property type="evidence" value="ECO:0007669"/>
    <property type="project" value="UniProtKB-KW"/>
</dbReference>
<dbReference type="EC" id="3.-.-.-" evidence="3"/>